<gene>
    <name evidence="1" type="ORF">CAEBREN_13002</name>
</gene>
<dbReference type="EMBL" id="GL380348">
    <property type="protein sequence ID" value="EGT53638.1"/>
    <property type="molecule type" value="Genomic_DNA"/>
</dbReference>
<reference evidence="2" key="1">
    <citation type="submission" date="2011-07" db="EMBL/GenBank/DDBJ databases">
        <authorList>
            <consortium name="Caenorhabditis brenneri Sequencing and Analysis Consortium"/>
            <person name="Wilson R.K."/>
        </authorList>
    </citation>
    <scope>NUCLEOTIDE SEQUENCE [LARGE SCALE GENOMIC DNA]</scope>
    <source>
        <strain evidence="2">PB2801</strain>
    </source>
</reference>
<name>G0PF66_CAEBE</name>
<dbReference type="AlphaFoldDB" id="G0PF66"/>
<proteinExistence type="predicted"/>
<dbReference type="InParanoid" id="G0PF66"/>
<evidence type="ECO:0000313" key="1">
    <source>
        <dbReference type="EMBL" id="EGT53638.1"/>
    </source>
</evidence>
<evidence type="ECO:0000313" key="2">
    <source>
        <dbReference type="Proteomes" id="UP000008068"/>
    </source>
</evidence>
<keyword evidence="2" id="KW-1185">Reference proteome</keyword>
<protein>
    <submittedName>
        <fullName evidence="1">Uncharacterized protein</fullName>
    </submittedName>
</protein>
<accession>G0PF66</accession>
<dbReference type="Proteomes" id="UP000008068">
    <property type="component" value="Unassembled WGS sequence"/>
</dbReference>
<dbReference type="HOGENOM" id="CLU_2212276_0_0_1"/>
<organism evidence="2">
    <name type="scientific">Caenorhabditis brenneri</name>
    <name type="common">Nematode worm</name>
    <dbReference type="NCBI Taxonomy" id="135651"/>
    <lineage>
        <taxon>Eukaryota</taxon>
        <taxon>Metazoa</taxon>
        <taxon>Ecdysozoa</taxon>
        <taxon>Nematoda</taxon>
        <taxon>Chromadorea</taxon>
        <taxon>Rhabditida</taxon>
        <taxon>Rhabditina</taxon>
        <taxon>Rhabditomorpha</taxon>
        <taxon>Rhabditoidea</taxon>
        <taxon>Rhabditidae</taxon>
        <taxon>Peloderinae</taxon>
        <taxon>Caenorhabditis</taxon>
    </lineage>
</organism>
<sequence length="107" mass="11805">MAVHLHAEDVTSMRLHQQGYQRDKYLSQKCSQPAEVVLQQPYRVAQMMEHFVGKLMLMQGGVRVTSNMLSNAAGESIVCGADGVFYTPGGPEITTLSCVYNGCKSEY</sequence>